<evidence type="ECO:0000313" key="3">
    <source>
        <dbReference type="Proteomes" id="UP000285456"/>
    </source>
</evidence>
<keyword evidence="1" id="KW-1133">Transmembrane helix</keyword>
<keyword evidence="3" id="KW-1185">Reference proteome</keyword>
<organism evidence="2 3">
    <name type="scientific">Oceanobacillus profundus</name>
    <dbReference type="NCBI Taxonomy" id="372463"/>
    <lineage>
        <taxon>Bacteria</taxon>
        <taxon>Bacillati</taxon>
        <taxon>Bacillota</taxon>
        <taxon>Bacilli</taxon>
        <taxon>Bacillales</taxon>
        <taxon>Bacillaceae</taxon>
        <taxon>Oceanobacillus</taxon>
    </lineage>
</organism>
<gene>
    <name evidence="2" type="ORF">D1B32_00095</name>
</gene>
<dbReference type="Proteomes" id="UP000285456">
    <property type="component" value="Unassembled WGS sequence"/>
</dbReference>
<name>A0A417YML6_9BACI</name>
<keyword evidence="1" id="KW-0812">Transmembrane</keyword>
<feature type="transmembrane region" description="Helical" evidence="1">
    <location>
        <begin position="36"/>
        <end position="56"/>
    </location>
</feature>
<proteinExistence type="predicted"/>
<evidence type="ECO:0000313" key="2">
    <source>
        <dbReference type="EMBL" id="RHW35061.1"/>
    </source>
</evidence>
<reference evidence="2 3" key="1">
    <citation type="journal article" date="2007" name="Int. J. Syst. Evol. Microbiol.">
        <title>Oceanobacillus profundus sp. nov., isolated from a deep-sea sediment core.</title>
        <authorList>
            <person name="Kim Y.G."/>
            <person name="Choi D.H."/>
            <person name="Hyun S."/>
            <person name="Cho B.C."/>
        </authorList>
    </citation>
    <scope>NUCLEOTIDE SEQUENCE [LARGE SCALE GENOMIC DNA]</scope>
    <source>
        <strain evidence="2 3">DSM 18246</strain>
    </source>
</reference>
<keyword evidence="1" id="KW-0472">Membrane</keyword>
<sequence length="92" mass="10903">MINFSNLLKHKVKELEQNMNIGKETLSKFKFKLKQIIILLFFVAIAVTFRITLGFSPLVDNLVMIFFILLGCWFTYQNYKKKETETKRHGIE</sequence>
<accession>A0A417YML6</accession>
<dbReference type="AlphaFoldDB" id="A0A417YML6"/>
<evidence type="ECO:0000256" key="1">
    <source>
        <dbReference type="SAM" id="Phobius"/>
    </source>
</evidence>
<dbReference type="EMBL" id="QWEH01000001">
    <property type="protein sequence ID" value="RHW35061.1"/>
    <property type="molecule type" value="Genomic_DNA"/>
</dbReference>
<comment type="caution">
    <text evidence="2">The sequence shown here is derived from an EMBL/GenBank/DDBJ whole genome shotgun (WGS) entry which is preliminary data.</text>
</comment>
<feature type="transmembrane region" description="Helical" evidence="1">
    <location>
        <begin position="62"/>
        <end position="79"/>
    </location>
</feature>
<protein>
    <submittedName>
        <fullName evidence="2">Uncharacterized protein</fullName>
    </submittedName>
</protein>